<name>A0A2A6C3A8_PRIPA</name>
<dbReference type="InterPro" id="IPR004151">
    <property type="entry name" value="7TM_GPCR_serpentine_rcpt_Sre"/>
</dbReference>
<dbReference type="AlphaFoldDB" id="A0A2A6C3A8"/>
<proteinExistence type="inferred from homology"/>
<organism evidence="2 3">
    <name type="scientific">Pristionchus pacificus</name>
    <name type="common">Parasitic nematode worm</name>
    <dbReference type="NCBI Taxonomy" id="54126"/>
    <lineage>
        <taxon>Eukaryota</taxon>
        <taxon>Metazoa</taxon>
        <taxon>Ecdysozoa</taxon>
        <taxon>Nematoda</taxon>
        <taxon>Chromadorea</taxon>
        <taxon>Rhabditida</taxon>
        <taxon>Rhabditina</taxon>
        <taxon>Diplogasteromorpha</taxon>
        <taxon>Diplogasteroidea</taxon>
        <taxon>Neodiplogasteridae</taxon>
        <taxon>Pristionchus</taxon>
    </lineage>
</organism>
<dbReference type="PANTHER" id="PTHR47521">
    <property type="entry name" value="SERPENTINE RECEPTOR, CLASS E (EPSILON)-RELATED"/>
    <property type="match status" value="1"/>
</dbReference>
<evidence type="ECO:0000313" key="3">
    <source>
        <dbReference type="Proteomes" id="UP000005239"/>
    </source>
</evidence>
<evidence type="ECO:0000256" key="1">
    <source>
        <dbReference type="ARBA" id="ARBA00006803"/>
    </source>
</evidence>
<dbReference type="EnsemblMetazoa" id="PPA40490.1">
    <property type="protein sequence ID" value="PPA40490.1"/>
    <property type="gene ID" value="WBGene00278859"/>
</dbReference>
<accession>A0A8R1UXC7</accession>
<protein>
    <submittedName>
        <fullName evidence="2">G protein-coupled receptor</fullName>
    </submittedName>
</protein>
<comment type="similarity">
    <text evidence="1">Belongs to the nematode receptor-like protein sre family.</text>
</comment>
<sequence length="163" mass="19510">MLFIIVGGFVGAYAFLLHYNLRELRKLHRKSADFDHYSLSRTYQFKENVVVMKMLCKIAVPFFTLLIPAFVFYALFIETPQLEEYELLRMVSAAMFDWWIGLICCFSGLSYPFFDIRFRRAARKIKFFRRCRKQRETVSTISKVPNCTATTEAYFNWLDEDWR</sequence>
<dbReference type="InterPro" id="IPR052860">
    <property type="entry name" value="NRL-GPCR1"/>
</dbReference>
<dbReference type="Proteomes" id="UP000005239">
    <property type="component" value="Unassembled WGS sequence"/>
</dbReference>
<reference evidence="3" key="1">
    <citation type="journal article" date="2008" name="Nat. Genet.">
        <title>The Pristionchus pacificus genome provides a unique perspective on nematode lifestyle and parasitism.</title>
        <authorList>
            <person name="Dieterich C."/>
            <person name="Clifton S.W."/>
            <person name="Schuster L.N."/>
            <person name="Chinwalla A."/>
            <person name="Delehaunty K."/>
            <person name="Dinkelacker I."/>
            <person name="Fulton L."/>
            <person name="Fulton R."/>
            <person name="Godfrey J."/>
            <person name="Minx P."/>
            <person name="Mitreva M."/>
            <person name="Roeseler W."/>
            <person name="Tian H."/>
            <person name="Witte H."/>
            <person name="Yang S.P."/>
            <person name="Wilson R.K."/>
            <person name="Sommer R.J."/>
        </authorList>
    </citation>
    <scope>NUCLEOTIDE SEQUENCE [LARGE SCALE GENOMIC DNA]</scope>
    <source>
        <strain evidence="3">PS312</strain>
    </source>
</reference>
<reference evidence="2" key="2">
    <citation type="submission" date="2022-06" db="UniProtKB">
        <authorList>
            <consortium name="EnsemblMetazoa"/>
        </authorList>
    </citation>
    <scope>IDENTIFICATION</scope>
    <source>
        <strain evidence="2">PS312</strain>
    </source>
</reference>
<dbReference type="OrthoDB" id="5819751at2759"/>
<keyword evidence="3" id="KW-1185">Reference proteome</keyword>
<gene>
    <name evidence="2" type="primary">WBGene00278859</name>
</gene>
<dbReference type="GO" id="GO:0016020">
    <property type="term" value="C:membrane"/>
    <property type="evidence" value="ECO:0007669"/>
    <property type="project" value="InterPro"/>
</dbReference>
<evidence type="ECO:0000313" key="2">
    <source>
        <dbReference type="EnsemblMetazoa" id="PPA40490.1"/>
    </source>
</evidence>
<dbReference type="Gene3D" id="1.20.1070.10">
    <property type="entry name" value="Rhodopsin 7-helix transmembrane proteins"/>
    <property type="match status" value="1"/>
</dbReference>
<dbReference type="PANTHER" id="PTHR47521:SF7">
    <property type="entry name" value="SERPENTINE RECEPTOR CLASS EPSILON-6"/>
    <property type="match status" value="1"/>
</dbReference>
<dbReference type="Pfam" id="PF03125">
    <property type="entry name" value="Sre"/>
    <property type="match status" value="1"/>
</dbReference>
<dbReference type="GO" id="GO:0007606">
    <property type="term" value="P:sensory perception of chemical stimulus"/>
    <property type="evidence" value="ECO:0007669"/>
    <property type="project" value="InterPro"/>
</dbReference>
<accession>A0A2A6C3A8</accession>